<dbReference type="InterPro" id="IPR026983">
    <property type="entry name" value="DHC"/>
</dbReference>
<dbReference type="PANTHER" id="PTHR45703">
    <property type="entry name" value="DYNEIN HEAVY CHAIN"/>
    <property type="match status" value="1"/>
</dbReference>
<dbReference type="GO" id="GO:0045505">
    <property type="term" value="F:dynein intermediate chain binding"/>
    <property type="evidence" value="ECO:0007669"/>
    <property type="project" value="InterPro"/>
</dbReference>
<dbReference type="Proteomes" id="UP000678393">
    <property type="component" value="Unassembled WGS sequence"/>
</dbReference>
<feature type="domain" description="Dynein heavy chain hydrolytic ATP-binding dynein motor region" evidence="2">
    <location>
        <begin position="1116"/>
        <end position="1225"/>
    </location>
</feature>
<feature type="non-terminal residue" evidence="3">
    <location>
        <position position="1"/>
    </location>
</feature>
<dbReference type="PANTHER" id="PTHR45703:SF36">
    <property type="entry name" value="DYNEIN HEAVY CHAIN, CYTOPLASMIC"/>
    <property type="match status" value="1"/>
</dbReference>
<evidence type="ECO:0000313" key="4">
    <source>
        <dbReference type="Proteomes" id="UP000678393"/>
    </source>
</evidence>
<feature type="domain" description="Dynein heavy chain hydrolytic ATP-binding dynein motor region" evidence="2">
    <location>
        <begin position="866"/>
        <end position="982"/>
    </location>
</feature>
<evidence type="ECO:0008006" key="5">
    <source>
        <dbReference type="Google" id="ProtNLM"/>
    </source>
</evidence>
<dbReference type="Pfam" id="PF12774">
    <property type="entry name" value="AAA_6"/>
    <property type="match status" value="3"/>
</dbReference>
<feature type="non-terminal residue" evidence="3">
    <location>
        <position position="1401"/>
    </location>
</feature>
<comment type="caution">
    <text evidence="3">The sequence shown here is derived from an EMBL/GenBank/DDBJ whole genome shotgun (WGS) entry which is preliminary data.</text>
</comment>
<dbReference type="Gene3D" id="1.20.140.100">
    <property type="entry name" value="Dynein heavy chain, N-terminal domain 2"/>
    <property type="match status" value="1"/>
</dbReference>
<dbReference type="InterPro" id="IPR013602">
    <property type="entry name" value="Dynein_heavy_linker"/>
</dbReference>
<dbReference type="InterPro" id="IPR043157">
    <property type="entry name" value="Dynein_AAA1S"/>
</dbReference>
<dbReference type="Gene3D" id="1.10.287.2620">
    <property type="match status" value="1"/>
</dbReference>
<sequence>QKLTELRQWSEQLRSFDLNYVTENGLFFIDCSLVHKGILPKVEGIYQELLSFVADEARCLAQNFMKEMNIVLKNMKNREPGVASFALFAKNFNDYKESTLQLQQRMEYIRSLYEVIRMGARQLAPGEERTEETIMSSWETFQVQMQDASEFVSTQTPLMTQQLDDTFQHLCKEAAVQAELAMSGQFLEPNENPLKILTDMKKIREKFNHLKVKLRESSQWKQAITGETYNLSFLSDIVSEMDTRQELWKYVETSSHAIKEWKKMPLKKINIKKALQTVTEWQLAADKLKLILPAEDKVLTVWCKQIEEFSKDLPILHKLASDVLQERHWQIIFLAMNEPYVSNHQFTVAELMSYSLSDHADTIYATYKSAVAERDFEQGLSHIVGLWQNRQFKLAKHIPESILIKSKEPVRRIMSSNKRLRKLERKHQERMAARSAEQRCLDVANDDFFVLTEVEVLKYQLEDSRISVDAMLVSPYVEGIKDQVVFWCQAFREIEEITDLWVECQKKWLYLLKIFERPDFYCRLPQQAMRFEEVHNKFKDWMRVVSNDSRCLSVVSRRRGDKGYRLLQGDNLRSLLLSIIKEQEEVLKDLEILISVSRNLPALIPFVQKCFPGVLDLSFTLPAGNSRFSSQLDHRINTDKLEVESAHGAYGEKLLLYTQVKATTSATKWINSLNETLKNTMTIAMRACLHARIEEVSHMSWSRGLVTRIGRASWSRQSNLCVKIDQLVNVLKEVQTQMASSDGQRIELLICGLLNQCIYHRDITDKLMENNQITDASFDWLRILRFHIDMKSVLRAKTVVTDAVNTLNSTDLNSKIKTSRKISVSRVSKDAKAQDALKLTRTQTTISTDYLFSPCYVQQLDRVFYYDYEYTGPSRHLVLTPLTERAFLSLGHAVKTFYCGSMIGPSGTGKSETIKELSRLLGRCIFTVSCHESISFSLMLQYLTGMVQSGCWALFDDTDRLTKGLLSVTGQQLDYLRTALKALDVGNEHQYQIRGHSHFDKKSGVGDRVIRRNSLTTLHPLPKVKARSSPLLERQKTVPHGFNEKGLMTYFEETWVAERDQRRHSIEREIEINESDLYKSSRPPPLFYEHVKASKRQSPPDYSKLNAEPLYVHRMLGNVMLNGKLIPASANFWCFMTLNANNPASEDIPYNFRVLMRPCALIVPDLECIMSYTLQSYGFKEHKLWSKKLTFFFKYLETQMLKQQQHKCSLREIKRVLRLAVGKRNDSNFQYMCASSDPETGNNVHWKVGNTEKTTQESEEQALVFALKEVFKHQFEKLTDETRFLHILLEVFPHATSQQARTEHTATNKQLLTAITEVFTEDHLQVNDVMFHKMLQMHSALEMQAAVILLGPSGSGKTTVYHTLARAINMLNYRLHTPDHSVDDLTATDFKQSKHHLKVTN</sequence>
<dbReference type="GO" id="GO:0030286">
    <property type="term" value="C:dynein complex"/>
    <property type="evidence" value="ECO:0007669"/>
    <property type="project" value="InterPro"/>
</dbReference>
<dbReference type="InterPro" id="IPR035699">
    <property type="entry name" value="AAA_6"/>
</dbReference>
<accession>A0A8S3ZQN0</accession>
<dbReference type="OrthoDB" id="5986589at2759"/>
<evidence type="ECO:0000259" key="2">
    <source>
        <dbReference type="Pfam" id="PF12774"/>
    </source>
</evidence>
<dbReference type="InterPro" id="IPR027417">
    <property type="entry name" value="P-loop_NTPase"/>
</dbReference>
<dbReference type="Gene3D" id="3.40.50.300">
    <property type="entry name" value="P-loop containing nucleotide triphosphate hydrolases"/>
    <property type="match status" value="2"/>
</dbReference>
<protein>
    <recommendedName>
        <fullName evidence="5">Dynein heavy chain</fullName>
    </recommendedName>
</protein>
<name>A0A8S3ZQN0_9EUPU</name>
<dbReference type="Gene3D" id="1.10.8.710">
    <property type="match status" value="1"/>
</dbReference>
<feature type="domain" description="Dynein heavy chain hydrolytic ATP-binding dynein motor region" evidence="2">
    <location>
        <begin position="1252"/>
        <end position="1358"/>
    </location>
</feature>
<dbReference type="Pfam" id="PF08393">
    <property type="entry name" value="DHC_N2"/>
    <property type="match status" value="1"/>
</dbReference>
<evidence type="ECO:0000259" key="1">
    <source>
        <dbReference type="Pfam" id="PF08393"/>
    </source>
</evidence>
<proteinExistence type="predicted"/>
<dbReference type="InterPro" id="IPR042222">
    <property type="entry name" value="Dynein_2_N"/>
</dbReference>
<dbReference type="GO" id="GO:0007018">
    <property type="term" value="P:microtubule-based movement"/>
    <property type="evidence" value="ECO:0007669"/>
    <property type="project" value="InterPro"/>
</dbReference>
<feature type="domain" description="Dynein heavy chain linker" evidence="1">
    <location>
        <begin position="234"/>
        <end position="687"/>
    </location>
</feature>
<evidence type="ECO:0000313" key="3">
    <source>
        <dbReference type="EMBL" id="CAG5130198.1"/>
    </source>
</evidence>
<dbReference type="GO" id="GO:0005524">
    <property type="term" value="F:ATP binding"/>
    <property type="evidence" value="ECO:0007669"/>
    <property type="project" value="InterPro"/>
</dbReference>
<reference evidence="3" key="1">
    <citation type="submission" date="2021-04" db="EMBL/GenBank/DDBJ databases">
        <authorList>
            <consortium name="Molecular Ecology Group"/>
        </authorList>
    </citation>
    <scope>NUCLEOTIDE SEQUENCE</scope>
</reference>
<organism evidence="3 4">
    <name type="scientific">Candidula unifasciata</name>
    <dbReference type="NCBI Taxonomy" id="100452"/>
    <lineage>
        <taxon>Eukaryota</taxon>
        <taxon>Metazoa</taxon>
        <taxon>Spiralia</taxon>
        <taxon>Lophotrochozoa</taxon>
        <taxon>Mollusca</taxon>
        <taxon>Gastropoda</taxon>
        <taxon>Heterobranchia</taxon>
        <taxon>Euthyneura</taxon>
        <taxon>Panpulmonata</taxon>
        <taxon>Eupulmonata</taxon>
        <taxon>Stylommatophora</taxon>
        <taxon>Helicina</taxon>
        <taxon>Helicoidea</taxon>
        <taxon>Geomitridae</taxon>
        <taxon>Candidula</taxon>
    </lineage>
</organism>
<keyword evidence="4" id="KW-1185">Reference proteome</keyword>
<dbReference type="GO" id="GO:0051959">
    <property type="term" value="F:dynein light intermediate chain binding"/>
    <property type="evidence" value="ECO:0007669"/>
    <property type="project" value="InterPro"/>
</dbReference>
<dbReference type="Gene3D" id="1.20.58.1120">
    <property type="match status" value="1"/>
</dbReference>
<gene>
    <name evidence="3" type="ORF">CUNI_LOCUS15756</name>
</gene>
<dbReference type="EMBL" id="CAJHNH020003890">
    <property type="protein sequence ID" value="CAG5130198.1"/>
    <property type="molecule type" value="Genomic_DNA"/>
</dbReference>
<dbReference type="SUPFAM" id="SSF52540">
    <property type="entry name" value="P-loop containing nucleoside triphosphate hydrolases"/>
    <property type="match status" value="2"/>
</dbReference>